<evidence type="ECO:0000256" key="2">
    <source>
        <dbReference type="ARBA" id="ARBA00023125"/>
    </source>
</evidence>
<dbReference type="EMBL" id="JTDY01000465">
    <property type="protein sequence ID" value="KOB77058.1"/>
    <property type="molecule type" value="Genomic_DNA"/>
</dbReference>
<dbReference type="Gene3D" id="1.10.10.60">
    <property type="entry name" value="Homeodomain-like"/>
    <property type="match status" value="2"/>
</dbReference>
<dbReference type="SUPFAM" id="SSF46689">
    <property type="entry name" value="Homeodomain-like"/>
    <property type="match status" value="2"/>
</dbReference>
<evidence type="ECO:0000256" key="1">
    <source>
        <dbReference type="ARBA" id="ARBA00004123"/>
    </source>
</evidence>
<keyword evidence="8" id="KW-1185">Reference proteome</keyword>
<dbReference type="PROSITE" id="PS50960">
    <property type="entry name" value="HTH_PSQ"/>
    <property type="match status" value="1"/>
</dbReference>
<dbReference type="AlphaFoldDB" id="A0A0L7LND7"/>
<dbReference type="STRING" id="104452.A0A0L7LND7"/>
<name>A0A0L7LND7_OPEBR</name>
<sequence length="324" mass="36622">MSSVKRKCFTIEEKSAILHRLEAGESNATLAKEFGVSHSTISTIKKNKDKIEPLFNANVLKCKRVRTSTHEQVDTALLQWFKLQRDRGIPVNGPLLQEKANFFARQLDMQNFTCSMSWINRFKVRHNIVSGKIAGESLSVQQSDITVLDGILMIQDAWTQLKQGTIFNCYKHAGFVRSNVECTITSNADDFNEEDDVPLSVWARAIDGHQLPITNEDFEQYAFVDDAVATCEEPSDENIVENIIANDANSRDSDGDDGEPEEIHPTLSVSEALKAAETLSVFVQTNFDDDLMKTMMSRIHNAVRSSYYRTKVCQKQTQITDFLR</sequence>
<feature type="DNA-binding region" description="H-T-H motif" evidence="4">
    <location>
        <begin position="27"/>
        <end position="47"/>
    </location>
</feature>
<evidence type="ECO:0000259" key="5">
    <source>
        <dbReference type="PROSITE" id="PS50960"/>
    </source>
</evidence>
<protein>
    <submittedName>
        <fullName evidence="7">Tigger transposable element-derived protein</fullName>
    </submittedName>
</protein>
<keyword evidence="3 4" id="KW-0539">Nucleus</keyword>
<gene>
    <name evidence="7" type="ORF">OBRU01_04629</name>
</gene>
<dbReference type="SMART" id="SM00674">
    <property type="entry name" value="CENPB"/>
    <property type="match status" value="1"/>
</dbReference>
<dbReference type="InterPro" id="IPR006600">
    <property type="entry name" value="HTH_CenpB_DNA-bd_dom"/>
</dbReference>
<dbReference type="Pfam" id="PF04218">
    <property type="entry name" value="CENP-B_N"/>
    <property type="match status" value="1"/>
</dbReference>
<feature type="domain" description="HTH CENPB-type" evidence="6">
    <location>
        <begin position="61"/>
        <end position="132"/>
    </location>
</feature>
<comment type="caution">
    <text evidence="7">The sequence shown here is derived from an EMBL/GenBank/DDBJ whole genome shotgun (WGS) entry which is preliminary data.</text>
</comment>
<proteinExistence type="predicted"/>
<comment type="subcellular location">
    <subcellularLocation>
        <location evidence="1 4">Nucleus</location>
    </subcellularLocation>
</comment>
<dbReference type="InterPro" id="IPR009057">
    <property type="entry name" value="Homeodomain-like_sf"/>
</dbReference>
<organism evidence="7 8">
    <name type="scientific">Operophtera brumata</name>
    <name type="common">Winter moth</name>
    <name type="synonym">Phalaena brumata</name>
    <dbReference type="NCBI Taxonomy" id="104452"/>
    <lineage>
        <taxon>Eukaryota</taxon>
        <taxon>Metazoa</taxon>
        <taxon>Ecdysozoa</taxon>
        <taxon>Arthropoda</taxon>
        <taxon>Hexapoda</taxon>
        <taxon>Insecta</taxon>
        <taxon>Pterygota</taxon>
        <taxon>Neoptera</taxon>
        <taxon>Endopterygota</taxon>
        <taxon>Lepidoptera</taxon>
        <taxon>Glossata</taxon>
        <taxon>Ditrysia</taxon>
        <taxon>Geometroidea</taxon>
        <taxon>Geometridae</taxon>
        <taxon>Larentiinae</taxon>
        <taxon>Operophtera</taxon>
    </lineage>
</organism>
<dbReference type="InterPro" id="IPR050863">
    <property type="entry name" value="CenT-Element_Derived"/>
</dbReference>
<evidence type="ECO:0000259" key="6">
    <source>
        <dbReference type="PROSITE" id="PS51253"/>
    </source>
</evidence>
<dbReference type="Pfam" id="PF03221">
    <property type="entry name" value="HTH_Tnp_Tc5"/>
    <property type="match status" value="1"/>
</dbReference>
<keyword evidence="2 4" id="KW-0238">DNA-binding</keyword>
<evidence type="ECO:0000313" key="7">
    <source>
        <dbReference type="EMBL" id="KOB77058.1"/>
    </source>
</evidence>
<dbReference type="PANTHER" id="PTHR19303">
    <property type="entry name" value="TRANSPOSON"/>
    <property type="match status" value="1"/>
</dbReference>
<reference evidence="7 8" key="1">
    <citation type="journal article" date="2015" name="Genome Biol. Evol.">
        <title>The genome of winter moth (Operophtera brumata) provides a genomic perspective on sexual dimorphism and phenology.</title>
        <authorList>
            <person name="Derks M.F."/>
            <person name="Smit S."/>
            <person name="Salis L."/>
            <person name="Schijlen E."/>
            <person name="Bossers A."/>
            <person name="Mateman C."/>
            <person name="Pijl A.S."/>
            <person name="de Ridder D."/>
            <person name="Groenen M.A."/>
            <person name="Visser M.E."/>
            <person name="Megens H.J."/>
        </authorList>
    </citation>
    <scope>NUCLEOTIDE SEQUENCE [LARGE SCALE GENOMIC DNA]</scope>
    <source>
        <strain evidence="7">WM2013NL</strain>
        <tissue evidence="7">Head and thorax</tissue>
    </source>
</reference>
<dbReference type="GO" id="GO:0003677">
    <property type="term" value="F:DNA binding"/>
    <property type="evidence" value="ECO:0007669"/>
    <property type="project" value="UniProtKB-UniRule"/>
</dbReference>
<evidence type="ECO:0000313" key="8">
    <source>
        <dbReference type="Proteomes" id="UP000037510"/>
    </source>
</evidence>
<dbReference type="PANTHER" id="PTHR19303:SF73">
    <property type="entry name" value="PROTEIN PDC2"/>
    <property type="match status" value="1"/>
</dbReference>
<accession>A0A0L7LND7</accession>
<dbReference type="Proteomes" id="UP000037510">
    <property type="component" value="Unassembled WGS sequence"/>
</dbReference>
<evidence type="ECO:0000256" key="4">
    <source>
        <dbReference type="PROSITE-ProRule" id="PRU00320"/>
    </source>
</evidence>
<dbReference type="InterPro" id="IPR007889">
    <property type="entry name" value="HTH_Psq"/>
</dbReference>
<dbReference type="GO" id="GO:0005634">
    <property type="term" value="C:nucleus"/>
    <property type="evidence" value="ECO:0007669"/>
    <property type="project" value="UniProtKB-SubCell"/>
</dbReference>
<evidence type="ECO:0000256" key="3">
    <source>
        <dbReference type="ARBA" id="ARBA00023242"/>
    </source>
</evidence>
<dbReference type="PROSITE" id="PS51253">
    <property type="entry name" value="HTH_CENPB"/>
    <property type="match status" value="1"/>
</dbReference>
<feature type="domain" description="HTH psq-type" evidence="5">
    <location>
        <begin position="1"/>
        <end position="51"/>
    </location>
</feature>